<dbReference type="HOGENOM" id="CLU_220311_0_0_11"/>
<accession>S4MKK0</accession>
<evidence type="ECO:0000313" key="1">
    <source>
        <dbReference type="EMBL" id="EPJ33987.1"/>
    </source>
</evidence>
<organism evidence="1 2">
    <name type="scientific">Streptomyces afghaniensis 772</name>
    <dbReference type="NCBI Taxonomy" id="1283301"/>
    <lineage>
        <taxon>Bacteria</taxon>
        <taxon>Bacillati</taxon>
        <taxon>Actinomycetota</taxon>
        <taxon>Actinomycetes</taxon>
        <taxon>Kitasatosporales</taxon>
        <taxon>Streptomycetaceae</taxon>
        <taxon>Streptomyces</taxon>
    </lineage>
</organism>
<dbReference type="EMBL" id="AOPY01001724">
    <property type="protein sequence ID" value="EPJ33987.1"/>
    <property type="molecule type" value="Genomic_DNA"/>
</dbReference>
<name>S4MKK0_9ACTN</name>
<reference evidence="1 2" key="1">
    <citation type="submission" date="2013-02" db="EMBL/GenBank/DDBJ databases">
        <title>Draft Genome Sequence of Streptomyces afghaniensis, Which Produces Compounds of the Julimycin B-Complex.</title>
        <authorList>
            <person name="Gruening B.A."/>
            <person name="Praeg A."/>
            <person name="Erxleben A."/>
            <person name="Guenther S."/>
            <person name="Fiedler H.-P."/>
            <person name="Goodfellow M."/>
            <person name="Mueller M."/>
        </authorList>
    </citation>
    <scope>NUCLEOTIDE SEQUENCE [LARGE SCALE GENOMIC DNA]</scope>
    <source>
        <strain evidence="1 2">772</strain>
    </source>
</reference>
<gene>
    <name evidence="1" type="ORF">STAFG_8940</name>
</gene>
<dbReference type="PATRIC" id="fig|1283301.3.peg.8866"/>
<keyword evidence="2" id="KW-1185">Reference proteome</keyword>
<proteinExistence type="predicted"/>
<protein>
    <submittedName>
        <fullName evidence="1">Uncharacterized protein</fullName>
    </submittedName>
</protein>
<dbReference type="AlphaFoldDB" id="S4MKK0"/>
<sequence length="36" mass="3523">MGINAICISGHGRGCPHAARVRSGPGALTGPGSHAR</sequence>
<comment type="caution">
    <text evidence="1">The sequence shown here is derived from an EMBL/GenBank/DDBJ whole genome shotgun (WGS) entry which is preliminary data.</text>
</comment>
<evidence type="ECO:0000313" key="2">
    <source>
        <dbReference type="Proteomes" id="UP000015001"/>
    </source>
</evidence>
<dbReference type="Proteomes" id="UP000015001">
    <property type="component" value="Unassembled WGS sequence"/>
</dbReference>